<keyword evidence="2" id="KW-1185">Reference proteome</keyword>
<organism evidence="1 2">
    <name type="scientific">Pontibacter diazotrophicus</name>
    <dbReference type="NCBI Taxonomy" id="1400979"/>
    <lineage>
        <taxon>Bacteria</taxon>
        <taxon>Pseudomonadati</taxon>
        <taxon>Bacteroidota</taxon>
        <taxon>Cytophagia</taxon>
        <taxon>Cytophagales</taxon>
        <taxon>Hymenobacteraceae</taxon>
        <taxon>Pontibacter</taxon>
    </lineage>
</organism>
<reference evidence="2" key="1">
    <citation type="submission" date="2018-08" db="EMBL/GenBank/DDBJ databases">
        <authorList>
            <person name="Liu Z.-W."/>
            <person name="Du Z.-J."/>
        </authorList>
    </citation>
    <scope>NUCLEOTIDE SEQUENCE [LARGE SCALE GENOMIC DNA]</scope>
    <source>
        <strain evidence="2">H4X</strain>
    </source>
</reference>
<dbReference type="AlphaFoldDB" id="A0A3D8L6G8"/>
<accession>A0A3D8L6G8</accession>
<dbReference type="Proteomes" id="UP000256708">
    <property type="component" value="Unassembled WGS sequence"/>
</dbReference>
<evidence type="ECO:0000313" key="2">
    <source>
        <dbReference type="Proteomes" id="UP000256708"/>
    </source>
</evidence>
<name>A0A3D8L6G8_9BACT</name>
<comment type="caution">
    <text evidence="1">The sequence shown here is derived from an EMBL/GenBank/DDBJ whole genome shotgun (WGS) entry which is preliminary data.</text>
</comment>
<evidence type="ECO:0000313" key="1">
    <source>
        <dbReference type="EMBL" id="RDV13004.1"/>
    </source>
</evidence>
<gene>
    <name evidence="1" type="ORF">DXT99_21750</name>
</gene>
<dbReference type="EMBL" id="QRGR01000030">
    <property type="protein sequence ID" value="RDV13004.1"/>
    <property type="molecule type" value="Genomic_DNA"/>
</dbReference>
<sequence>MMMAEACAITMAAQKATLKSGIAPEAWANNRRKETKPLERGEEIKPEALQLGKQAPIEYLKLHLSAAAAV</sequence>
<proteinExistence type="predicted"/>
<protein>
    <submittedName>
        <fullName evidence="1">Uncharacterized protein</fullName>
    </submittedName>
</protein>